<dbReference type="Pfam" id="PF00883">
    <property type="entry name" value="Peptidase_M17"/>
    <property type="match status" value="1"/>
</dbReference>
<evidence type="ECO:0000256" key="7">
    <source>
        <dbReference type="ARBA" id="ARBA00049972"/>
    </source>
</evidence>
<comment type="similarity">
    <text evidence="3 8">Belongs to the peptidase M17 family.</text>
</comment>
<evidence type="ECO:0000259" key="9">
    <source>
        <dbReference type="PROSITE" id="PS00631"/>
    </source>
</evidence>
<feature type="binding site" evidence="8">
    <location>
        <position position="308"/>
    </location>
    <ligand>
        <name>Mn(2+)</name>
        <dbReference type="ChEBI" id="CHEBI:29035"/>
        <label>1</label>
    </ligand>
</feature>
<dbReference type="Gene3D" id="3.40.220.10">
    <property type="entry name" value="Leucine Aminopeptidase, subunit E, domain 1"/>
    <property type="match status" value="1"/>
</dbReference>
<keyword evidence="5 8" id="KW-0645">Protease</keyword>
<evidence type="ECO:0000256" key="5">
    <source>
        <dbReference type="ARBA" id="ARBA00022670"/>
    </source>
</evidence>
<comment type="catalytic activity">
    <reaction evidence="1 8">
        <text>Release of an N-terminal amino acid, Xaa-|-Yaa-, in which Xaa is preferably Leu, but may be other amino acids including Pro although not Arg or Lys, and Yaa may be Pro. Amino acid amides and methyl esters are also readily hydrolyzed, but rates on arylamides are exceedingly low.</text>
        <dbReference type="EC" id="3.4.11.1"/>
    </reaction>
</comment>
<gene>
    <name evidence="8" type="primary">pepA</name>
    <name evidence="10" type="ORF">JQS43_07830</name>
</gene>
<dbReference type="SUPFAM" id="SSF52949">
    <property type="entry name" value="Macro domain-like"/>
    <property type="match status" value="1"/>
</dbReference>
<evidence type="ECO:0000313" key="11">
    <source>
        <dbReference type="Proteomes" id="UP000662857"/>
    </source>
</evidence>
<dbReference type="KEGG" id="nhy:JQS43_07830"/>
<feature type="active site" evidence="8">
    <location>
        <position position="315"/>
    </location>
</feature>
<dbReference type="PRINTS" id="PR00481">
    <property type="entry name" value="LAMNOPPTDASE"/>
</dbReference>
<keyword evidence="4 8" id="KW-0031">Aminopeptidase</keyword>
<dbReference type="InterPro" id="IPR023042">
    <property type="entry name" value="Peptidase_M17_leu_NH2_pept"/>
</dbReference>
<dbReference type="GO" id="GO:0005737">
    <property type="term" value="C:cytoplasm"/>
    <property type="evidence" value="ECO:0007669"/>
    <property type="project" value="UniProtKB-SubCell"/>
</dbReference>
<feature type="binding site" evidence="8">
    <location>
        <position position="308"/>
    </location>
    <ligand>
        <name>Mn(2+)</name>
        <dbReference type="ChEBI" id="CHEBI:29035"/>
        <label>2</label>
    </ligand>
</feature>
<evidence type="ECO:0000256" key="2">
    <source>
        <dbReference type="ARBA" id="ARBA00000967"/>
    </source>
</evidence>
<dbReference type="EC" id="3.4.11.10" evidence="8"/>
<dbReference type="InterPro" id="IPR008283">
    <property type="entry name" value="Peptidase_M17_N"/>
</dbReference>
<dbReference type="EC" id="3.4.11.1" evidence="8"/>
<dbReference type="Gene3D" id="3.40.630.10">
    <property type="entry name" value="Zn peptidases"/>
    <property type="match status" value="1"/>
</dbReference>
<dbReference type="NCBIfam" id="NF002073">
    <property type="entry name" value="PRK00913.1-2"/>
    <property type="match status" value="1"/>
</dbReference>
<comment type="subcellular location">
    <subcellularLocation>
        <location evidence="8">Cytoplasm</location>
    </subcellularLocation>
</comment>
<accession>A0A895YQD4</accession>
<feature type="binding site" evidence="8">
    <location>
        <position position="326"/>
    </location>
    <ligand>
        <name>Mn(2+)</name>
        <dbReference type="ChEBI" id="CHEBI:29035"/>
        <label>2</label>
    </ligand>
</feature>
<keyword evidence="8" id="KW-0464">Manganese</keyword>
<protein>
    <recommendedName>
        <fullName evidence="8">Probable cytosol aminopeptidase</fullName>
        <ecNumber evidence="8">3.4.11.1</ecNumber>
    </recommendedName>
    <alternativeName>
        <fullName evidence="8">Leucine aminopeptidase</fullName>
        <shortName evidence="8">LAP</shortName>
        <ecNumber evidence="8">3.4.11.10</ecNumber>
    </alternativeName>
    <alternativeName>
        <fullName evidence="8">Leucyl aminopeptidase</fullName>
    </alternativeName>
</protein>
<feature type="binding site" evidence="8">
    <location>
        <position position="303"/>
    </location>
    <ligand>
        <name>Mn(2+)</name>
        <dbReference type="ChEBI" id="CHEBI:29035"/>
        <label>2</label>
    </ligand>
</feature>
<keyword evidence="8" id="KW-0479">Metal-binding</keyword>
<evidence type="ECO:0000256" key="3">
    <source>
        <dbReference type="ARBA" id="ARBA00009528"/>
    </source>
</evidence>
<dbReference type="Proteomes" id="UP000662857">
    <property type="component" value="Chromosome"/>
</dbReference>
<dbReference type="HAMAP" id="MF_00181">
    <property type="entry name" value="Cytosol_peptidase_M17"/>
    <property type="match status" value="1"/>
</dbReference>
<dbReference type="PANTHER" id="PTHR11963:SF23">
    <property type="entry name" value="CYTOSOL AMINOPEPTIDASE"/>
    <property type="match status" value="1"/>
</dbReference>
<feature type="binding site" evidence="8">
    <location>
        <position position="387"/>
    </location>
    <ligand>
        <name>Mn(2+)</name>
        <dbReference type="ChEBI" id="CHEBI:29035"/>
        <label>1</label>
    </ligand>
</feature>
<dbReference type="SUPFAM" id="SSF53187">
    <property type="entry name" value="Zn-dependent exopeptidases"/>
    <property type="match status" value="1"/>
</dbReference>
<sequence length="543" mass="56583">MPWVGPPGWRSVTTIGAVTLPRPTPPYPLPRLSLFDTDPAEYAVDAVVIGLHRRDDDPAADPIDLLVSGGGESIVAAFDGQLVTALRTLGATGKAGEVIKLATLGTITAPLVVAVGLGPEPAGALPPPEVLRRGVGAALRSVAGHRSVALAMPVSDDDTLPATVRTLAEGALLGGYRFDRYRTTPSRQRPVGSVAIHVPDARDRAVRAALKQTPVTAGAVVRARDWVNTAPNELRPPDFADQVAQAATEAGLTATVLDEKALRKGGYGGILAVGQGSQAPPRLVRLDYVPKGTPRAKVALVGKGITFDTGGVSIKPAQGMWEMKSDMAGAAAVAATMLAVAEHAPQLAVTGWLPLAENMPSGSAYRPGDVLTMYNSTKVEVLNTDAEGRLILADAIARACEEEPDYLLETSTLTGGQIISLGRRVAGVMGSTELCEQVRRAGEAVGEPAWPMPLPDDVRQGLESAVADISHVNTGLERVGTMLQGGIFLSEFVTDPVQWAHIDIAGPAYHAGEAYGYITTGGTGVPVRTLLHLLDELASGDQA</sequence>
<evidence type="ECO:0000313" key="10">
    <source>
        <dbReference type="EMBL" id="QSB16198.1"/>
    </source>
</evidence>
<comment type="catalytic activity">
    <reaction evidence="2 8">
        <text>Release of an N-terminal amino acid, preferentially leucine, but not glutamic or aspartic acids.</text>
        <dbReference type="EC" id="3.4.11.10"/>
    </reaction>
</comment>
<dbReference type="GO" id="GO:0006508">
    <property type="term" value="P:proteolysis"/>
    <property type="evidence" value="ECO:0007669"/>
    <property type="project" value="UniProtKB-KW"/>
</dbReference>
<evidence type="ECO:0000256" key="8">
    <source>
        <dbReference type="HAMAP-Rule" id="MF_00181"/>
    </source>
</evidence>
<dbReference type="InterPro" id="IPR011356">
    <property type="entry name" value="Leucine_aapep/pepB"/>
</dbReference>
<dbReference type="Pfam" id="PF02789">
    <property type="entry name" value="Peptidase_M17_N"/>
    <property type="match status" value="1"/>
</dbReference>
<feature type="binding site" evidence="8">
    <location>
        <position position="385"/>
    </location>
    <ligand>
        <name>Mn(2+)</name>
        <dbReference type="ChEBI" id="CHEBI:29035"/>
        <label>1</label>
    </ligand>
</feature>
<feature type="active site" evidence="8">
    <location>
        <position position="389"/>
    </location>
</feature>
<comment type="function">
    <text evidence="7 8">Presumably involved in the processing and regular turnover of intracellular proteins. Catalyzes the removal of unsubstituted N-terminal amino acids from various peptides.</text>
</comment>
<evidence type="ECO:0000256" key="6">
    <source>
        <dbReference type="ARBA" id="ARBA00022801"/>
    </source>
</evidence>
<dbReference type="InterPro" id="IPR043472">
    <property type="entry name" value="Macro_dom-like"/>
</dbReference>
<dbReference type="CDD" id="cd00433">
    <property type="entry name" value="Peptidase_M17"/>
    <property type="match status" value="1"/>
</dbReference>
<name>A0A895YQD4_9ACTN</name>
<dbReference type="PANTHER" id="PTHR11963">
    <property type="entry name" value="LEUCINE AMINOPEPTIDASE-RELATED"/>
    <property type="match status" value="1"/>
</dbReference>
<dbReference type="PROSITE" id="PS00631">
    <property type="entry name" value="CYTOSOL_AP"/>
    <property type="match status" value="1"/>
</dbReference>
<keyword evidence="8" id="KW-0963">Cytoplasm</keyword>
<dbReference type="AlphaFoldDB" id="A0A895YQD4"/>
<keyword evidence="11" id="KW-1185">Reference proteome</keyword>
<evidence type="ECO:0000256" key="1">
    <source>
        <dbReference type="ARBA" id="ARBA00000135"/>
    </source>
</evidence>
<proteinExistence type="inferred from homology"/>
<organism evidence="10 11">
    <name type="scientific">Natronosporangium hydrolyticum</name>
    <dbReference type="NCBI Taxonomy" id="2811111"/>
    <lineage>
        <taxon>Bacteria</taxon>
        <taxon>Bacillati</taxon>
        <taxon>Actinomycetota</taxon>
        <taxon>Actinomycetes</taxon>
        <taxon>Micromonosporales</taxon>
        <taxon>Micromonosporaceae</taxon>
        <taxon>Natronosporangium</taxon>
    </lineage>
</organism>
<dbReference type="InterPro" id="IPR000819">
    <property type="entry name" value="Peptidase_M17_C"/>
</dbReference>
<comment type="cofactor">
    <cofactor evidence="8">
        <name>Mn(2+)</name>
        <dbReference type="ChEBI" id="CHEBI:29035"/>
    </cofactor>
    <text evidence="8">Binds 2 manganese ions per subunit.</text>
</comment>
<evidence type="ECO:0000256" key="4">
    <source>
        <dbReference type="ARBA" id="ARBA00022438"/>
    </source>
</evidence>
<dbReference type="GO" id="GO:0070006">
    <property type="term" value="F:metalloaminopeptidase activity"/>
    <property type="evidence" value="ECO:0007669"/>
    <property type="project" value="InterPro"/>
</dbReference>
<keyword evidence="6 8" id="KW-0378">Hydrolase</keyword>
<feature type="binding site" evidence="8">
    <location>
        <position position="387"/>
    </location>
    <ligand>
        <name>Mn(2+)</name>
        <dbReference type="ChEBI" id="CHEBI:29035"/>
        <label>2</label>
    </ligand>
</feature>
<dbReference type="EMBL" id="CP070499">
    <property type="protein sequence ID" value="QSB16198.1"/>
    <property type="molecule type" value="Genomic_DNA"/>
</dbReference>
<reference evidence="10" key="1">
    <citation type="submission" date="2021-02" db="EMBL/GenBank/DDBJ databases">
        <title>Natrosporangium hydrolyticum gen. nov., sp. nov, a haloalkaliphilic actinobacterium from a soda solonchak soil.</title>
        <authorList>
            <person name="Sorokin D.Y."/>
            <person name="Khijniak T.V."/>
            <person name="Zakharycheva A.P."/>
            <person name="Boueva O.V."/>
            <person name="Ariskina E.V."/>
            <person name="Hahnke R.L."/>
            <person name="Bunk B."/>
            <person name="Sproer C."/>
            <person name="Schumann P."/>
            <person name="Evtushenko L.I."/>
            <person name="Kublanov I.V."/>
        </authorList>
    </citation>
    <scope>NUCLEOTIDE SEQUENCE</scope>
    <source>
        <strain evidence="10">DSM 106523</strain>
    </source>
</reference>
<feature type="domain" description="Cytosol aminopeptidase" evidence="9">
    <location>
        <begin position="383"/>
        <end position="390"/>
    </location>
</feature>
<dbReference type="GO" id="GO:0030145">
    <property type="term" value="F:manganese ion binding"/>
    <property type="evidence" value="ECO:0007669"/>
    <property type="project" value="UniProtKB-UniRule"/>
</dbReference>